<dbReference type="Gene3D" id="3.20.10.10">
    <property type="entry name" value="D-amino Acid Aminotransferase, subunit A, domain 2"/>
    <property type="match status" value="1"/>
</dbReference>
<dbReference type="RefSeq" id="WP_184431247.1">
    <property type="nucleotide sequence ID" value="NZ_JACIGI010000003.1"/>
</dbReference>
<evidence type="ECO:0000256" key="2">
    <source>
        <dbReference type="ARBA" id="ARBA00003109"/>
    </source>
</evidence>
<evidence type="ECO:0000256" key="13">
    <source>
        <dbReference type="ARBA" id="ARBA00049229"/>
    </source>
</evidence>
<keyword evidence="14" id="KW-0808">Transferase</keyword>
<dbReference type="InterPro" id="IPR036038">
    <property type="entry name" value="Aminotransferase-like"/>
</dbReference>
<comment type="pathway">
    <text evidence="3">Amino-acid biosynthesis; L-isoleucine biosynthesis; L-isoleucine from 2-oxobutanoate: step 4/4.</text>
</comment>
<keyword evidence="10" id="KW-0028">Amino-acid biosynthesis</keyword>
<dbReference type="InterPro" id="IPR043131">
    <property type="entry name" value="BCAT-like_N"/>
</dbReference>
<name>A0A7W6WJ73_9PROT</name>
<reference evidence="14 15" key="1">
    <citation type="submission" date="2020-08" db="EMBL/GenBank/DDBJ databases">
        <title>Genome sequencing of Purple Non-Sulfur Bacteria from various extreme environments.</title>
        <authorList>
            <person name="Mayer M."/>
        </authorList>
    </citation>
    <scope>NUCLEOTIDE SEQUENCE [LARGE SCALE GENOMIC DNA]</scope>
    <source>
        <strain evidence="14 15">JA135</strain>
    </source>
</reference>
<dbReference type="InterPro" id="IPR050571">
    <property type="entry name" value="Class-IV_PLP-Dep_Aminotrnsfr"/>
</dbReference>
<dbReference type="FunFam" id="3.20.10.10:FF:000002">
    <property type="entry name" value="D-alanine aminotransferase"/>
    <property type="match status" value="1"/>
</dbReference>
<keyword evidence="9" id="KW-0663">Pyridoxal phosphate</keyword>
<evidence type="ECO:0000256" key="4">
    <source>
        <dbReference type="ARBA" id="ARBA00004931"/>
    </source>
</evidence>
<comment type="pathway">
    <text evidence="4">Amino-acid biosynthesis; L-valine biosynthesis; L-valine from pyruvate: step 4/4.</text>
</comment>
<dbReference type="GO" id="GO:0009082">
    <property type="term" value="P:branched-chain amino acid biosynthetic process"/>
    <property type="evidence" value="ECO:0007669"/>
    <property type="project" value="UniProtKB-KW"/>
</dbReference>
<protein>
    <recommendedName>
        <fullName evidence="8">Probable branched-chain-amino-acid aminotransferase</fullName>
        <ecNumber evidence="7">2.6.1.42</ecNumber>
    </recommendedName>
</protein>
<sequence length="292" mass="31686">MSRIAYVNGRYVPHATAGVHVEDRGLQFSDGVYEVIAIAGGRPIDMTGHMERLARSLRELRIAMPMPARPLRMVMREVVRRNRVRNGIVYLQVNRGVYRRDHPFPPAAVPPSLVVTARSGLGPSAAVTEEGVRVVTVPDQRWARRDIKSVALLPNVLAKQAAREAGAYEAWQVDADGAVTEGTSTNAWIVTRDGTLVTRPLGDDILAGITRHTLIALARADGIPVEQRAFTVDEAKAAREAFTSSTTLLALPVVRIDDAVVANGAPGSITRRLRELYHIHMAGAGGEDWVGA</sequence>
<comment type="cofactor">
    <cofactor evidence="1">
        <name>pyridoxal 5'-phosphate</name>
        <dbReference type="ChEBI" id="CHEBI:597326"/>
    </cofactor>
</comment>
<proteinExistence type="inferred from homology"/>
<evidence type="ECO:0000256" key="3">
    <source>
        <dbReference type="ARBA" id="ARBA00004824"/>
    </source>
</evidence>
<dbReference type="GO" id="GO:0004084">
    <property type="term" value="F:branched-chain-amino-acid transaminase activity"/>
    <property type="evidence" value="ECO:0007669"/>
    <property type="project" value="UniProtKB-EC"/>
</dbReference>
<dbReference type="EMBL" id="JACIGI010000003">
    <property type="protein sequence ID" value="MBB4284715.1"/>
    <property type="molecule type" value="Genomic_DNA"/>
</dbReference>
<organism evidence="14 15">
    <name type="scientific">Roseospira goensis</name>
    <dbReference type="NCBI Taxonomy" id="391922"/>
    <lineage>
        <taxon>Bacteria</taxon>
        <taxon>Pseudomonadati</taxon>
        <taxon>Pseudomonadota</taxon>
        <taxon>Alphaproteobacteria</taxon>
        <taxon>Rhodospirillales</taxon>
        <taxon>Rhodospirillaceae</taxon>
        <taxon>Roseospira</taxon>
    </lineage>
</organism>
<comment type="pathway">
    <text evidence="5">Amino-acid biosynthesis; L-leucine biosynthesis; L-leucine from 3-methyl-2-oxobutanoate: step 4/4.</text>
</comment>
<comment type="caution">
    <text evidence="14">The sequence shown here is derived from an EMBL/GenBank/DDBJ whole genome shotgun (WGS) entry which is preliminary data.</text>
</comment>
<dbReference type="EC" id="2.6.1.42" evidence="7"/>
<evidence type="ECO:0000256" key="9">
    <source>
        <dbReference type="ARBA" id="ARBA00022898"/>
    </source>
</evidence>
<dbReference type="GO" id="GO:0008652">
    <property type="term" value="P:amino acid biosynthetic process"/>
    <property type="evidence" value="ECO:0007669"/>
    <property type="project" value="UniProtKB-ARBA"/>
</dbReference>
<dbReference type="SUPFAM" id="SSF56752">
    <property type="entry name" value="D-aminoacid aminotransferase-like PLP-dependent enzymes"/>
    <property type="match status" value="1"/>
</dbReference>
<comment type="catalytic activity">
    <reaction evidence="13">
        <text>L-leucine + 2-oxoglutarate = 4-methyl-2-oxopentanoate + L-glutamate</text>
        <dbReference type="Rhea" id="RHEA:18321"/>
        <dbReference type="ChEBI" id="CHEBI:16810"/>
        <dbReference type="ChEBI" id="CHEBI:17865"/>
        <dbReference type="ChEBI" id="CHEBI:29985"/>
        <dbReference type="ChEBI" id="CHEBI:57427"/>
        <dbReference type="EC" id="2.6.1.42"/>
    </reaction>
</comment>
<dbReference type="AlphaFoldDB" id="A0A7W6WJ73"/>
<comment type="function">
    <text evidence="2">Acts on leucine, isoleucine and valine.</text>
</comment>
<dbReference type="Gene3D" id="3.30.470.10">
    <property type="match status" value="1"/>
</dbReference>
<gene>
    <name evidence="14" type="ORF">GGD88_000426</name>
</gene>
<dbReference type="GO" id="GO:0005829">
    <property type="term" value="C:cytosol"/>
    <property type="evidence" value="ECO:0007669"/>
    <property type="project" value="TreeGrafter"/>
</dbReference>
<comment type="catalytic activity">
    <reaction evidence="12">
        <text>L-isoleucine + 2-oxoglutarate = (S)-3-methyl-2-oxopentanoate + L-glutamate</text>
        <dbReference type="Rhea" id="RHEA:24801"/>
        <dbReference type="ChEBI" id="CHEBI:16810"/>
        <dbReference type="ChEBI" id="CHEBI:29985"/>
        <dbReference type="ChEBI" id="CHEBI:35146"/>
        <dbReference type="ChEBI" id="CHEBI:58045"/>
        <dbReference type="EC" id="2.6.1.42"/>
    </reaction>
</comment>
<dbReference type="NCBIfam" id="NF005209">
    <property type="entry name" value="PRK06680.1"/>
    <property type="match status" value="1"/>
</dbReference>
<keyword evidence="14" id="KW-0032">Aminotransferase</keyword>
<comment type="catalytic activity">
    <reaction evidence="11">
        <text>L-valine + 2-oxoglutarate = 3-methyl-2-oxobutanoate + L-glutamate</text>
        <dbReference type="Rhea" id="RHEA:24813"/>
        <dbReference type="ChEBI" id="CHEBI:11851"/>
        <dbReference type="ChEBI" id="CHEBI:16810"/>
        <dbReference type="ChEBI" id="CHEBI:29985"/>
        <dbReference type="ChEBI" id="CHEBI:57762"/>
        <dbReference type="EC" id="2.6.1.42"/>
    </reaction>
</comment>
<keyword evidence="15" id="KW-1185">Reference proteome</keyword>
<evidence type="ECO:0000256" key="7">
    <source>
        <dbReference type="ARBA" id="ARBA00013053"/>
    </source>
</evidence>
<keyword evidence="10" id="KW-0100">Branched-chain amino acid biosynthesis</keyword>
<dbReference type="InterPro" id="IPR001544">
    <property type="entry name" value="Aminotrans_IV"/>
</dbReference>
<evidence type="ECO:0000256" key="10">
    <source>
        <dbReference type="ARBA" id="ARBA00023304"/>
    </source>
</evidence>
<evidence type="ECO:0000313" key="14">
    <source>
        <dbReference type="EMBL" id="MBB4284715.1"/>
    </source>
</evidence>
<evidence type="ECO:0000313" key="15">
    <source>
        <dbReference type="Proteomes" id="UP000555728"/>
    </source>
</evidence>
<dbReference type="Pfam" id="PF01063">
    <property type="entry name" value="Aminotran_4"/>
    <property type="match status" value="1"/>
</dbReference>
<evidence type="ECO:0000256" key="11">
    <source>
        <dbReference type="ARBA" id="ARBA00048212"/>
    </source>
</evidence>
<dbReference type="PANTHER" id="PTHR42743">
    <property type="entry name" value="AMINO-ACID AMINOTRANSFERASE"/>
    <property type="match status" value="1"/>
</dbReference>
<dbReference type="Proteomes" id="UP000555728">
    <property type="component" value="Unassembled WGS sequence"/>
</dbReference>
<comment type="similarity">
    <text evidence="6">Belongs to the class-IV pyridoxal-phosphate-dependent aminotransferase family.</text>
</comment>
<accession>A0A7W6WJ73</accession>
<evidence type="ECO:0000256" key="6">
    <source>
        <dbReference type="ARBA" id="ARBA00009320"/>
    </source>
</evidence>
<evidence type="ECO:0000256" key="5">
    <source>
        <dbReference type="ARBA" id="ARBA00005072"/>
    </source>
</evidence>
<evidence type="ECO:0000256" key="1">
    <source>
        <dbReference type="ARBA" id="ARBA00001933"/>
    </source>
</evidence>
<evidence type="ECO:0000256" key="8">
    <source>
        <dbReference type="ARBA" id="ARBA00014472"/>
    </source>
</evidence>
<dbReference type="PANTHER" id="PTHR42743:SF11">
    <property type="entry name" value="AMINODEOXYCHORISMATE LYASE"/>
    <property type="match status" value="1"/>
</dbReference>
<dbReference type="CDD" id="cd01558">
    <property type="entry name" value="D-AAT_like"/>
    <property type="match status" value="1"/>
</dbReference>
<dbReference type="InterPro" id="IPR043132">
    <property type="entry name" value="BCAT-like_C"/>
</dbReference>
<evidence type="ECO:0000256" key="12">
    <source>
        <dbReference type="ARBA" id="ARBA00048798"/>
    </source>
</evidence>